<dbReference type="SUPFAM" id="SSF56784">
    <property type="entry name" value="HAD-like"/>
    <property type="match status" value="1"/>
</dbReference>
<evidence type="ECO:0000313" key="2">
    <source>
        <dbReference type="Proteomes" id="UP000245423"/>
    </source>
</evidence>
<proteinExistence type="predicted"/>
<keyword evidence="2" id="KW-1185">Reference proteome</keyword>
<dbReference type="InterPro" id="IPR023214">
    <property type="entry name" value="HAD_sf"/>
</dbReference>
<dbReference type="Gene3D" id="3.30.1240.10">
    <property type="match status" value="1"/>
</dbReference>
<dbReference type="NCBIfam" id="TIGR01484">
    <property type="entry name" value="HAD-SF-IIB"/>
    <property type="match status" value="1"/>
</dbReference>
<dbReference type="SFLD" id="SFLDS00003">
    <property type="entry name" value="Haloacid_Dehalogenase"/>
    <property type="match status" value="1"/>
</dbReference>
<dbReference type="OrthoDB" id="9781413at2"/>
<dbReference type="GO" id="GO:0016791">
    <property type="term" value="F:phosphatase activity"/>
    <property type="evidence" value="ECO:0007669"/>
    <property type="project" value="UniProtKB-ARBA"/>
</dbReference>
<dbReference type="HOGENOM" id="CLU_044146_3_1_9"/>
<dbReference type="InterPro" id="IPR000150">
    <property type="entry name" value="Cof"/>
</dbReference>
<dbReference type="PANTHER" id="PTHR10000">
    <property type="entry name" value="PHOSPHOSERINE PHOSPHATASE"/>
    <property type="match status" value="1"/>
</dbReference>
<dbReference type="AlphaFoldDB" id="M1ZMA4"/>
<dbReference type="Proteomes" id="UP000245423">
    <property type="component" value="Chromosome 1"/>
</dbReference>
<dbReference type="SFLD" id="SFLDG01140">
    <property type="entry name" value="C2.B:_Phosphomannomutase_and_P"/>
    <property type="match status" value="1"/>
</dbReference>
<dbReference type="RefSeq" id="WP_005589010.1">
    <property type="nucleotide sequence ID" value="NZ_LT669839.1"/>
</dbReference>
<dbReference type="GO" id="GO:0000287">
    <property type="term" value="F:magnesium ion binding"/>
    <property type="evidence" value="ECO:0007669"/>
    <property type="project" value="TreeGrafter"/>
</dbReference>
<organism evidence="1 2">
    <name type="scientific">[Clostridium] ultunense Esp</name>
    <dbReference type="NCBI Taxonomy" id="1288971"/>
    <lineage>
        <taxon>Bacteria</taxon>
        <taxon>Bacillati</taxon>
        <taxon>Bacillota</taxon>
        <taxon>Tissierellia</taxon>
        <taxon>Tissierellales</taxon>
        <taxon>Tepidimicrobiaceae</taxon>
        <taxon>Schnuerera</taxon>
    </lineage>
</organism>
<reference evidence="1 2" key="1">
    <citation type="submission" date="2016-11" db="EMBL/GenBank/DDBJ databases">
        <authorList>
            <person name="Manzoor S."/>
        </authorList>
    </citation>
    <scope>NUCLEOTIDE SEQUENCE [LARGE SCALE GENOMIC DNA]</scope>
    <source>
        <strain evidence="1">Clostridium ultunense strain Esp</strain>
    </source>
</reference>
<dbReference type="InterPro" id="IPR006379">
    <property type="entry name" value="HAD-SF_hydro_IIB"/>
</dbReference>
<sequence>MYKLIAIDLDGTLLDDNKNIPEENLKLLKELIDNGYEVVIATGRRYWSAKQLVKNIDRPMVILANNGNIVRDTKDDQIIIKKYLDLKDFKTLIQEGKERGLYPIIHVDQYEEGIDLIIEMDKAHKKYYNYVAQSEERYKKVENYLEIKEDKILAVVYAGSKEKLESFHFHINERYPNRYSSHIMENIVVADALLEIMNPLGCKWLSLSEYAKEKGIAERQIIAIGDDNNDAQMVKNAGCGIAMKNASERVKKVANIITEKDNNESGVAFELRKILDL</sequence>
<dbReference type="Pfam" id="PF08282">
    <property type="entry name" value="Hydrolase_3"/>
    <property type="match status" value="1"/>
</dbReference>
<dbReference type="InterPro" id="IPR036412">
    <property type="entry name" value="HAD-like_sf"/>
</dbReference>
<accession>M1ZMA4</accession>
<gene>
    <name evidence="1" type="ORF">CUESP1_2428</name>
</gene>
<dbReference type="Gene3D" id="3.40.50.1000">
    <property type="entry name" value="HAD superfamily/HAD-like"/>
    <property type="match status" value="1"/>
</dbReference>
<evidence type="ECO:0000313" key="1">
    <source>
        <dbReference type="EMBL" id="SHD77774.1"/>
    </source>
</evidence>
<dbReference type="GO" id="GO:0005829">
    <property type="term" value="C:cytosol"/>
    <property type="evidence" value="ECO:0007669"/>
    <property type="project" value="TreeGrafter"/>
</dbReference>
<dbReference type="NCBIfam" id="TIGR00099">
    <property type="entry name" value="Cof-subfamily"/>
    <property type="match status" value="1"/>
</dbReference>
<keyword evidence="1" id="KW-0378">Hydrolase</keyword>
<protein>
    <submittedName>
        <fullName evidence="1">Putative Cof-like hydrolase</fullName>
    </submittedName>
</protein>
<dbReference type="EMBL" id="LT669839">
    <property type="protein sequence ID" value="SHD77774.1"/>
    <property type="molecule type" value="Genomic_DNA"/>
</dbReference>
<dbReference type="PANTHER" id="PTHR10000:SF8">
    <property type="entry name" value="HAD SUPERFAMILY HYDROLASE-LIKE, TYPE 3"/>
    <property type="match status" value="1"/>
</dbReference>
<name>M1ZMA4_9FIRM</name>